<comment type="caution">
    <text evidence="1">The sequence shown here is derived from an EMBL/GenBank/DDBJ whole genome shotgun (WGS) entry which is preliminary data.</text>
</comment>
<proteinExistence type="predicted"/>
<name>A0A6A4S7D4_SCOMX</name>
<organism evidence="1 2">
    <name type="scientific">Scophthalmus maximus</name>
    <name type="common">Turbot</name>
    <name type="synonym">Psetta maxima</name>
    <dbReference type="NCBI Taxonomy" id="52904"/>
    <lineage>
        <taxon>Eukaryota</taxon>
        <taxon>Metazoa</taxon>
        <taxon>Chordata</taxon>
        <taxon>Craniata</taxon>
        <taxon>Vertebrata</taxon>
        <taxon>Euteleostomi</taxon>
        <taxon>Actinopterygii</taxon>
        <taxon>Neopterygii</taxon>
        <taxon>Teleostei</taxon>
        <taxon>Neoteleostei</taxon>
        <taxon>Acanthomorphata</taxon>
        <taxon>Carangaria</taxon>
        <taxon>Pleuronectiformes</taxon>
        <taxon>Pleuronectoidei</taxon>
        <taxon>Scophthalmidae</taxon>
        <taxon>Scophthalmus</taxon>
    </lineage>
</organism>
<evidence type="ECO:0000313" key="1">
    <source>
        <dbReference type="EMBL" id="KAF0029017.1"/>
    </source>
</evidence>
<dbReference type="EMBL" id="VEVO01000016">
    <property type="protein sequence ID" value="KAF0029017.1"/>
    <property type="molecule type" value="Genomic_DNA"/>
</dbReference>
<evidence type="ECO:0000313" key="2">
    <source>
        <dbReference type="Proteomes" id="UP000438429"/>
    </source>
</evidence>
<sequence>MIVFHGFLSEATISLHPWTRTVCRPSSSVCHDSLNATDSGHTVSLGVTDRVYLELRGDRDLLRFFRLSFGLRCLRGLGDLERERLP</sequence>
<dbReference type="AlphaFoldDB" id="A0A6A4S7D4"/>
<gene>
    <name evidence="1" type="ORF">F2P81_018122</name>
</gene>
<reference evidence="1 2" key="1">
    <citation type="submission" date="2019-06" db="EMBL/GenBank/DDBJ databases">
        <title>Draft genomes of female and male turbot (Scophthalmus maximus).</title>
        <authorList>
            <person name="Xu H."/>
            <person name="Xu X.-W."/>
            <person name="Shao C."/>
            <person name="Chen S."/>
        </authorList>
    </citation>
    <scope>NUCLEOTIDE SEQUENCE [LARGE SCALE GENOMIC DNA]</scope>
    <source>
        <strain evidence="1">Ysfricsl-2016a</strain>
        <tissue evidence="1">Blood</tissue>
    </source>
</reference>
<accession>A0A6A4S7D4</accession>
<protein>
    <submittedName>
        <fullName evidence="1">Uncharacterized protein</fullName>
    </submittedName>
</protein>
<dbReference type="Proteomes" id="UP000438429">
    <property type="component" value="Unassembled WGS sequence"/>
</dbReference>